<dbReference type="RefSeq" id="WP_354508352.1">
    <property type="nucleotide sequence ID" value="NZ_JBEPMO010000006.1"/>
</dbReference>
<gene>
    <name evidence="1" type="ORF">ABID46_001354</name>
</gene>
<dbReference type="Proteomes" id="UP001549146">
    <property type="component" value="Unassembled WGS sequence"/>
</dbReference>
<evidence type="ECO:0008006" key="3">
    <source>
        <dbReference type="Google" id="ProtNLM"/>
    </source>
</evidence>
<name>A0ABV2LT71_9FLAO</name>
<dbReference type="CDD" id="cd21650">
    <property type="entry name" value="CrtA-like"/>
    <property type="match status" value="1"/>
</dbReference>
<evidence type="ECO:0000313" key="1">
    <source>
        <dbReference type="EMBL" id="MET3731773.1"/>
    </source>
</evidence>
<proteinExistence type="predicted"/>
<accession>A0ABV2LT71</accession>
<organism evidence="1 2">
    <name type="scientific">Moheibacter stercoris</name>
    <dbReference type="NCBI Taxonomy" id="1628251"/>
    <lineage>
        <taxon>Bacteria</taxon>
        <taxon>Pseudomonadati</taxon>
        <taxon>Bacteroidota</taxon>
        <taxon>Flavobacteriia</taxon>
        <taxon>Flavobacteriales</taxon>
        <taxon>Weeksellaceae</taxon>
        <taxon>Moheibacter</taxon>
    </lineage>
</organism>
<dbReference type="InterPro" id="IPR049574">
    <property type="entry name" value="CrtA-like"/>
</dbReference>
<sequence length="193" mass="22684">MNLGSPIISKSRFISKDVVVFAQWENEEIFQDFLNHHSIGKILKNGWFLKLEFLRQWGNISGFQIQNNNSQDASDINPVVAVTLARMKFKEIPRFLQWGRPVEKLVRDHTGTNLSLASIRHPNLVSTFSIWKTQKEMTDMVRGHSHVPDPKRHKNAMIERNRKDFHYEFTTLRFRILDEFGIWKGKSDYSVNQ</sequence>
<dbReference type="EMBL" id="JBEPMO010000006">
    <property type="protein sequence ID" value="MET3731773.1"/>
    <property type="molecule type" value="Genomic_DNA"/>
</dbReference>
<keyword evidence="2" id="KW-1185">Reference proteome</keyword>
<reference evidence="1 2" key="1">
    <citation type="submission" date="2024-06" db="EMBL/GenBank/DDBJ databases">
        <title>Genomic Encyclopedia of Type Strains, Phase IV (KMG-IV): sequencing the most valuable type-strain genomes for metagenomic binning, comparative biology and taxonomic classification.</title>
        <authorList>
            <person name="Goeker M."/>
        </authorList>
    </citation>
    <scope>NUCLEOTIDE SEQUENCE [LARGE SCALE GENOMIC DNA]</scope>
    <source>
        <strain evidence="1 2">DSM 29388</strain>
    </source>
</reference>
<protein>
    <recommendedName>
        <fullName evidence="3">Spheroidene monooxygenase</fullName>
    </recommendedName>
</protein>
<evidence type="ECO:0000313" key="2">
    <source>
        <dbReference type="Proteomes" id="UP001549146"/>
    </source>
</evidence>
<comment type="caution">
    <text evidence="1">The sequence shown here is derived from an EMBL/GenBank/DDBJ whole genome shotgun (WGS) entry which is preliminary data.</text>
</comment>